<gene>
    <name evidence="1" type="ORF">ACPOL_1410</name>
</gene>
<dbReference type="Proteomes" id="UP000253606">
    <property type="component" value="Chromosome"/>
</dbReference>
<accession>A0A2Z5FV63</accession>
<organism evidence="1 2">
    <name type="scientific">Acidisarcina polymorpha</name>
    <dbReference type="NCBI Taxonomy" id="2211140"/>
    <lineage>
        <taxon>Bacteria</taxon>
        <taxon>Pseudomonadati</taxon>
        <taxon>Acidobacteriota</taxon>
        <taxon>Terriglobia</taxon>
        <taxon>Terriglobales</taxon>
        <taxon>Acidobacteriaceae</taxon>
        <taxon>Acidisarcina</taxon>
    </lineage>
</organism>
<name>A0A2Z5FV63_9BACT</name>
<dbReference type="EMBL" id="CP030840">
    <property type="protein sequence ID" value="AXC10758.1"/>
    <property type="molecule type" value="Genomic_DNA"/>
</dbReference>
<evidence type="ECO:0000313" key="2">
    <source>
        <dbReference type="Proteomes" id="UP000253606"/>
    </source>
</evidence>
<dbReference type="KEGG" id="abas:ACPOL_1410"/>
<keyword evidence="2" id="KW-1185">Reference proteome</keyword>
<reference evidence="1 2" key="1">
    <citation type="journal article" date="2018" name="Front. Microbiol.">
        <title>Hydrolytic Capabilities as a Key to Environmental Success: Chitinolytic and Cellulolytic Acidobacteria From Acidic Sub-arctic Soils and Boreal Peatlands.</title>
        <authorList>
            <person name="Belova S.E."/>
            <person name="Ravin N.V."/>
            <person name="Pankratov T.A."/>
            <person name="Rakitin A.L."/>
            <person name="Ivanova A.A."/>
            <person name="Beletsky A.V."/>
            <person name="Mardanov A.V."/>
            <person name="Sinninghe Damste J.S."/>
            <person name="Dedysh S.N."/>
        </authorList>
    </citation>
    <scope>NUCLEOTIDE SEQUENCE [LARGE SCALE GENOMIC DNA]</scope>
    <source>
        <strain evidence="1 2">SBC82</strain>
    </source>
</reference>
<proteinExistence type="predicted"/>
<dbReference type="AlphaFoldDB" id="A0A2Z5FV63"/>
<evidence type="ECO:0000313" key="1">
    <source>
        <dbReference type="EMBL" id="AXC10758.1"/>
    </source>
</evidence>
<sequence length="46" mass="4930">MLLRTGHAGELIPMAVLLGGIGHFKQFLQSGEETATKDHIPVDGRS</sequence>
<protein>
    <submittedName>
        <fullName evidence="1">Uncharacterized protein</fullName>
    </submittedName>
</protein>